<protein>
    <submittedName>
        <fullName evidence="2">Cytochrome oxidase maturation protein, cbb3-type</fullName>
    </submittedName>
</protein>
<reference evidence="2 3" key="1">
    <citation type="journal article" date="2013" name="ISME J.">
        <title>By their genes ye shall know them: genomic signatures of predatory bacteria.</title>
        <authorList>
            <person name="Pasternak Z."/>
            <person name="Pietrokovski S."/>
            <person name="Rotem O."/>
            <person name="Gophna U."/>
            <person name="Lurie-Weinberger M.N."/>
            <person name="Jurkevitch E."/>
        </authorList>
    </citation>
    <scope>NUCLEOTIDE SEQUENCE [LARGE SCALE GENOMIC DNA]</scope>
    <source>
        <strain evidence="2 3">JSS</strain>
    </source>
</reference>
<dbReference type="PANTHER" id="PTHR41532:SF1">
    <property type="entry name" value="FIXS PROTEIN"/>
    <property type="match status" value="1"/>
</dbReference>
<proteinExistence type="predicted"/>
<evidence type="ECO:0000313" key="3">
    <source>
        <dbReference type="Proteomes" id="UP000012040"/>
    </source>
</evidence>
<dbReference type="PATRIC" id="fig|1184267.3.peg.1237"/>
<evidence type="ECO:0000313" key="2">
    <source>
        <dbReference type="EMBL" id="AGH95438.1"/>
    </source>
</evidence>
<sequence length="56" mass="6384">MNVTILFMVAIALYLALGFVVACLWALEKGQFDDLETPALRILKNDDYSDFKERDS</sequence>
<dbReference type="InterPro" id="IPR004714">
    <property type="entry name" value="Cyt_oxidase_maturation_cbb3"/>
</dbReference>
<dbReference type="eggNOG" id="COG3197">
    <property type="taxonomic scope" value="Bacteria"/>
</dbReference>
<name>M4V899_9BACT</name>
<dbReference type="RefSeq" id="WP_015469928.1">
    <property type="nucleotide sequence ID" value="NC_020813.1"/>
</dbReference>
<keyword evidence="1" id="KW-1133">Transmembrane helix</keyword>
<keyword evidence="1" id="KW-0812">Transmembrane</keyword>
<accession>M4V899</accession>
<dbReference type="NCBIfam" id="TIGR00847">
    <property type="entry name" value="ccoS"/>
    <property type="match status" value="1"/>
</dbReference>
<keyword evidence="3" id="KW-1185">Reference proteome</keyword>
<dbReference type="Proteomes" id="UP000012040">
    <property type="component" value="Chromosome"/>
</dbReference>
<organism evidence="2 3">
    <name type="scientific">Pseudobdellovibrio exovorus JSS</name>
    <dbReference type="NCBI Taxonomy" id="1184267"/>
    <lineage>
        <taxon>Bacteria</taxon>
        <taxon>Pseudomonadati</taxon>
        <taxon>Bdellovibrionota</taxon>
        <taxon>Bdellovibrionia</taxon>
        <taxon>Bdellovibrionales</taxon>
        <taxon>Pseudobdellovibrionaceae</taxon>
        <taxon>Pseudobdellovibrio</taxon>
    </lineage>
</organism>
<dbReference type="OrthoDB" id="5298267at2"/>
<dbReference type="STRING" id="1184267.A11Q_1222"/>
<dbReference type="PANTHER" id="PTHR41532">
    <property type="entry name" value="FIXS PROTEIN"/>
    <property type="match status" value="1"/>
</dbReference>
<evidence type="ECO:0000256" key="1">
    <source>
        <dbReference type="SAM" id="Phobius"/>
    </source>
</evidence>
<gene>
    <name evidence="2" type="ORF">A11Q_1222</name>
</gene>
<feature type="transmembrane region" description="Helical" evidence="1">
    <location>
        <begin position="6"/>
        <end position="27"/>
    </location>
</feature>
<dbReference type="Pfam" id="PF03597">
    <property type="entry name" value="FixS"/>
    <property type="match status" value="1"/>
</dbReference>
<keyword evidence="1" id="KW-0472">Membrane</keyword>
<dbReference type="HOGENOM" id="CLU_176840_4_1_7"/>
<dbReference type="KEGG" id="bex:A11Q_1222"/>
<dbReference type="EMBL" id="CP003537">
    <property type="protein sequence ID" value="AGH95438.1"/>
    <property type="molecule type" value="Genomic_DNA"/>
</dbReference>
<dbReference type="AlphaFoldDB" id="M4V899"/>